<dbReference type="AlphaFoldDB" id="A0A2X0K0R4"/>
<dbReference type="PANTHER" id="PTHR46825">
    <property type="entry name" value="D-ALANYL-D-ALANINE-CARBOXYPEPTIDASE/ENDOPEPTIDASE AMPH"/>
    <property type="match status" value="1"/>
</dbReference>
<dbReference type="Gene3D" id="3.40.710.10">
    <property type="entry name" value="DD-peptidase/beta-lactamase superfamily"/>
    <property type="match status" value="1"/>
</dbReference>
<dbReference type="EMBL" id="QKYN01000186">
    <property type="protein sequence ID" value="RAG80940.1"/>
    <property type="molecule type" value="Genomic_DNA"/>
</dbReference>
<dbReference type="InterPro" id="IPR001466">
    <property type="entry name" value="Beta-lactam-related"/>
</dbReference>
<dbReference type="PANTHER" id="PTHR46825:SF7">
    <property type="entry name" value="D-ALANYL-D-ALANINE CARBOXYPEPTIDASE"/>
    <property type="match status" value="1"/>
</dbReference>
<sequence>MANPQTSASGRSAVGDDDFTELLPETRRALAHRLAVAQRDGRLPGVVAAVVRDGERRWWGSRSMVEGHAPDPDTQFRIGSITKTFVAVLVMRLRDEGQLELSDPIGRYLPAVGPAVGEVTIRQLLAHTSGLSNEPPGPWWERTDGALRPELADLLMHPPLRHEPGRVFHYSNVGYGLLGALVEQLRGDDWYTVLHREVLRPLGMRRTTAVPDMPHAGGWAVHPWAEVILSEPLQQTGRMAPAGQLWSTVDDLVRWAAFLAEGDERVLAVETVLEMRESQANGDEQYGLGLLLRQAGDLPMVGHAGSMPGFLADVWIVPGTGLGVVALTNATTSAGPAFRELASDLLRIVAEREPRIPEPWRPLTSYDPEVLALTGPWYWGPAGFALRLVGEGDELELTPLTGPGGRATRLHRAEDGEGWVAEGGYWHGEPMRVVRDAEGGITHLDLATFVFTREPYPADGPVPDGVDPAGWRAEKW</sequence>
<reference evidence="3 4" key="1">
    <citation type="submission" date="2018-06" db="EMBL/GenBank/DDBJ databases">
        <title>Streptacidiphilus pinicola sp. nov., isolated from pine grove soil.</title>
        <authorList>
            <person name="Roh S.G."/>
            <person name="Park S."/>
            <person name="Kim M.-K."/>
            <person name="Yun B.-R."/>
            <person name="Park J."/>
            <person name="Kim M.J."/>
            <person name="Kim Y.S."/>
            <person name="Kim S.B."/>
        </authorList>
    </citation>
    <scope>NUCLEOTIDE SEQUENCE [LARGE SCALE GENOMIC DNA]</scope>
    <source>
        <strain evidence="3 4">MMS16-CNU450</strain>
    </source>
</reference>
<dbReference type="OrthoDB" id="3863176at2"/>
<feature type="domain" description="DUF7586" evidence="2">
    <location>
        <begin position="367"/>
        <end position="453"/>
    </location>
</feature>
<accession>A0A2X0K0R4</accession>
<protein>
    <submittedName>
        <fullName evidence="3">Serine hydrolase</fullName>
    </submittedName>
</protein>
<evidence type="ECO:0000259" key="1">
    <source>
        <dbReference type="Pfam" id="PF00144"/>
    </source>
</evidence>
<dbReference type="SUPFAM" id="SSF56601">
    <property type="entry name" value="beta-lactamase/transpeptidase-like"/>
    <property type="match status" value="1"/>
</dbReference>
<evidence type="ECO:0000259" key="2">
    <source>
        <dbReference type="Pfam" id="PF24491"/>
    </source>
</evidence>
<keyword evidence="3" id="KW-0378">Hydrolase</keyword>
<name>A0A2X0K0R4_9ACTN</name>
<feature type="domain" description="Beta-lactamase-related" evidence="1">
    <location>
        <begin position="38"/>
        <end position="339"/>
    </location>
</feature>
<dbReference type="InterPro" id="IPR012338">
    <property type="entry name" value="Beta-lactam/transpept-like"/>
</dbReference>
<dbReference type="RefSeq" id="WP_111507385.1">
    <property type="nucleotide sequence ID" value="NZ_QKYN01000186.1"/>
</dbReference>
<dbReference type="Proteomes" id="UP000248889">
    <property type="component" value="Unassembled WGS sequence"/>
</dbReference>
<keyword evidence="4" id="KW-1185">Reference proteome</keyword>
<dbReference type="InterPro" id="IPR056008">
    <property type="entry name" value="DUF7586"/>
</dbReference>
<dbReference type="Pfam" id="PF24491">
    <property type="entry name" value="DUF7586"/>
    <property type="match status" value="1"/>
</dbReference>
<evidence type="ECO:0000313" key="3">
    <source>
        <dbReference type="EMBL" id="RAG80940.1"/>
    </source>
</evidence>
<evidence type="ECO:0000313" key="4">
    <source>
        <dbReference type="Proteomes" id="UP000248889"/>
    </source>
</evidence>
<dbReference type="InterPro" id="IPR050491">
    <property type="entry name" value="AmpC-like"/>
</dbReference>
<organism evidence="3 4">
    <name type="scientific">Streptacidiphilus pinicola</name>
    <dbReference type="NCBI Taxonomy" id="2219663"/>
    <lineage>
        <taxon>Bacteria</taxon>
        <taxon>Bacillati</taxon>
        <taxon>Actinomycetota</taxon>
        <taxon>Actinomycetes</taxon>
        <taxon>Kitasatosporales</taxon>
        <taxon>Streptomycetaceae</taxon>
        <taxon>Streptacidiphilus</taxon>
    </lineage>
</organism>
<proteinExistence type="predicted"/>
<comment type="caution">
    <text evidence="3">The sequence shown here is derived from an EMBL/GenBank/DDBJ whole genome shotgun (WGS) entry which is preliminary data.</text>
</comment>
<dbReference type="GO" id="GO:0016787">
    <property type="term" value="F:hydrolase activity"/>
    <property type="evidence" value="ECO:0007669"/>
    <property type="project" value="UniProtKB-KW"/>
</dbReference>
<dbReference type="Pfam" id="PF00144">
    <property type="entry name" value="Beta-lactamase"/>
    <property type="match status" value="1"/>
</dbReference>
<gene>
    <name evidence="3" type="ORF">DN069_35535</name>
</gene>